<keyword evidence="13" id="KW-0829">Tyrosine-protein kinase</keyword>
<comment type="catalytic activity">
    <reaction evidence="18">
        <text>L-tyrosyl-[protein] + ATP = O-phospho-L-tyrosyl-[protein] + ADP + H(+)</text>
        <dbReference type="Rhea" id="RHEA:10596"/>
        <dbReference type="Rhea" id="RHEA-COMP:10136"/>
        <dbReference type="Rhea" id="RHEA-COMP:20101"/>
        <dbReference type="ChEBI" id="CHEBI:15378"/>
        <dbReference type="ChEBI" id="CHEBI:30616"/>
        <dbReference type="ChEBI" id="CHEBI:46858"/>
        <dbReference type="ChEBI" id="CHEBI:61978"/>
        <dbReference type="ChEBI" id="CHEBI:456216"/>
        <dbReference type="EC" id="2.7.10.1"/>
    </reaction>
</comment>
<evidence type="ECO:0000256" key="5">
    <source>
        <dbReference type="ARBA" id="ARBA00022692"/>
    </source>
</evidence>
<feature type="chain" id="PRO_5011409617" description="receptor protein-tyrosine kinase" evidence="25">
    <location>
        <begin position="17"/>
        <end position="579"/>
    </location>
</feature>
<dbReference type="eggNOG" id="KOG0200">
    <property type="taxonomic scope" value="Eukaryota"/>
</dbReference>
<dbReference type="PANTHER" id="PTHR24416">
    <property type="entry name" value="TYROSINE-PROTEIN KINASE RECEPTOR"/>
    <property type="match status" value="1"/>
</dbReference>
<evidence type="ECO:0000256" key="1">
    <source>
        <dbReference type="ARBA" id="ARBA00004479"/>
    </source>
</evidence>
<dbReference type="PROSITE" id="PS00109">
    <property type="entry name" value="PROTEIN_KINASE_TYR"/>
    <property type="match status" value="1"/>
</dbReference>
<dbReference type="GO" id="GO:0005886">
    <property type="term" value="C:plasma membrane"/>
    <property type="evidence" value="ECO:0007669"/>
    <property type="project" value="TreeGrafter"/>
</dbReference>
<reference evidence="29" key="2">
    <citation type="submission" date="2021-02" db="UniProtKB">
        <authorList>
            <consortium name="EnsemblMetazoa"/>
        </authorList>
    </citation>
    <scope>IDENTIFICATION</scope>
    <source>
        <strain evidence="29">JHB</strain>
    </source>
</reference>
<dbReference type="InterPro" id="IPR036179">
    <property type="entry name" value="Ig-like_dom_sf"/>
</dbReference>
<keyword evidence="12 24" id="KW-0472">Membrane</keyword>
<dbReference type="FunFam" id="1.10.510.10:FF:000190">
    <property type="entry name" value="Proto-oncogene tyrosine-protein kinase receptor Ret"/>
    <property type="match status" value="1"/>
</dbReference>
<evidence type="ECO:0000256" key="11">
    <source>
        <dbReference type="ARBA" id="ARBA00022989"/>
    </source>
</evidence>
<dbReference type="InterPro" id="IPR008266">
    <property type="entry name" value="Tyr_kinase_AS"/>
</dbReference>
<dbReference type="EC" id="2.7.10.1" evidence="2"/>
<dbReference type="Pfam" id="PF07679">
    <property type="entry name" value="I-set"/>
    <property type="match status" value="2"/>
</dbReference>
<proteinExistence type="predicted"/>
<dbReference type="VEuPathDB" id="VectorBase:CQUJHB004291"/>
<feature type="domain" description="Ig-like" evidence="27">
    <location>
        <begin position="27"/>
        <end position="114"/>
    </location>
</feature>
<evidence type="ECO:0000256" key="20">
    <source>
        <dbReference type="PIRSR" id="PIRSR000615-1"/>
    </source>
</evidence>
<evidence type="ECO:0000256" key="4">
    <source>
        <dbReference type="ARBA" id="ARBA00022679"/>
    </source>
</evidence>
<dbReference type="InterPro" id="IPR000719">
    <property type="entry name" value="Prot_kinase_dom"/>
</dbReference>
<keyword evidence="10 21" id="KW-0067">ATP-binding</keyword>
<dbReference type="SUPFAM" id="SSF56112">
    <property type="entry name" value="Protein kinase-like (PK-like)"/>
    <property type="match status" value="1"/>
</dbReference>
<evidence type="ECO:0000256" key="19">
    <source>
        <dbReference type="ARBA" id="ARBA00056965"/>
    </source>
</evidence>
<feature type="binding site" evidence="21">
    <location>
        <begin position="305"/>
        <end position="312"/>
    </location>
    <ligand>
        <name>ATP</name>
        <dbReference type="ChEBI" id="CHEBI:30616"/>
    </ligand>
</feature>
<dbReference type="GO" id="GO:0043235">
    <property type="term" value="C:receptor complex"/>
    <property type="evidence" value="ECO:0007669"/>
    <property type="project" value="TreeGrafter"/>
</dbReference>
<dbReference type="OrthoDB" id="5984265at2759"/>
<dbReference type="PROSITE" id="PS00107">
    <property type="entry name" value="PROTEIN_KINASE_ATP"/>
    <property type="match status" value="1"/>
</dbReference>
<dbReference type="FunFam" id="2.60.40.10:FF:000016">
    <property type="entry name" value="Fibroblast growth factor receptor"/>
    <property type="match status" value="1"/>
</dbReference>
<evidence type="ECO:0000256" key="14">
    <source>
        <dbReference type="ARBA" id="ARBA00023157"/>
    </source>
</evidence>
<evidence type="ECO:0000256" key="16">
    <source>
        <dbReference type="ARBA" id="ARBA00023180"/>
    </source>
</evidence>
<evidence type="ECO:0000259" key="26">
    <source>
        <dbReference type="PROSITE" id="PS50011"/>
    </source>
</evidence>
<dbReference type="SMART" id="SM00408">
    <property type="entry name" value="IGc2"/>
    <property type="match status" value="2"/>
</dbReference>
<dbReference type="PIRSF" id="PIRSF000615">
    <property type="entry name" value="TyrPK_CSF1-R"/>
    <property type="match status" value="1"/>
</dbReference>
<keyword evidence="6 25" id="KW-0732">Signal</keyword>
<dbReference type="PRINTS" id="PR00109">
    <property type="entry name" value="TYRKINASE"/>
</dbReference>
<dbReference type="KEGG" id="cqu:CpipJ_CPIJ019493"/>
<keyword evidence="14" id="KW-1015">Disulfide bond</keyword>
<comment type="function">
    <text evidence="19">Receptor for basic fibroblast growth factor.</text>
</comment>
<name>B0XJ86_CULQU</name>
<dbReference type="InterPro" id="IPR013783">
    <property type="entry name" value="Ig-like_fold"/>
</dbReference>
<organism>
    <name type="scientific">Culex quinquefasciatus</name>
    <name type="common">Southern house mosquito</name>
    <name type="synonym">Culex pungens</name>
    <dbReference type="NCBI Taxonomy" id="7176"/>
    <lineage>
        <taxon>Eukaryota</taxon>
        <taxon>Metazoa</taxon>
        <taxon>Ecdysozoa</taxon>
        <taxon>Arthropoda</taxon>
        <taxon>Hexapoda</taxon>
        <taxon>Insecta</taxon>
        <taxon>Pterygota</taxon>
        <taxon>Neoptera</taxon>
        <taxon>Endopterygota</taxon>
        <taxon>Diptera</taxon>
        <taxon>Nematocera</taxon>
        <taxon>Culicoidea</taxon>
        <taxon>Culicidae</taxon>
        <taxon>Culicinae</taxon>
        <taxon>Culicini</taxon>
        <taxon>Culex</taxon>
        <taxon>Culex</taxon>
    </lineage>
</organism>
<dbReference type="GO" id="GO:0004714">
    <property type="term" value="F:transmembrane receptor protein tyrosine kinase activity"/>
    <property type="evidence" value="ECO:0007669"/>
    <property type="project" value="UniProtKB-EC"/>
</dbReference>
<dbReference type="HOGENOM" id="CLU_000288_74_1_1"/>
<keyword evidence="5 24" id="KW-0812">Transmembrane</keyword>
<dbReference type="InterPro" id="IPR003598">
    <property type="entry name" value="Ig_sub2"/>
</dbReference>
<evidence type="ECO:0000259" key="27">
    <source>
        <dbReference type="PROSITE" id="PS50835"/>
    </source>
</evidence>
<dbReference type="GO" id="GO:0005524">
    <property type="term" value="F:ATP binding"/>
    <property type="evidence" value="ECO:0007669"/>
    <property type="project" value="UniProtKB-UniRule"/>
</dbReference>
<keyword evidence="8 21" id="KW-0547">Nucleotide-binding</keyword>
<keyword evidence="9" id="KW-0418">Kinase</keyword>
<evidence type="ECO:0000256" key="21">
    <source>
        <dbReference type="PIRSR" id="PIRSR000615-2"/>
    </source>
</evidence>
<evidence type="ECO:0000256" key="22">
    <source>
        <dbReference type="PIRSR" id="PIRSR000615-3"/>
    </source>
</evidence>
<dbReference type="SUPFAM" id="SSF48726">
    <property type="entry name" value="Immunoglobulin"/>
    <property type="match status" value="2"/>
</dbReference>
<dbReference type="InterPro" id="IPR001245">
    <property type="entry name" value="Ser-Thr/Tyr_kinase_cat_dom"/>
</dbReference>
<dbReference type="OMA" id="YVQILKX"/>
<dbReference type="Gene3D" id="1.10.510.10">
    <property type="entry name" value="Transferase(Phosphotransferase) domain 1"/>
    <property type="match status" value="1"/>
</dbReference>
<evidence type="ECO:0000256" key="10">
    <source>
        <dbReference type="ARBA" id="ARBA00022840"/>
    </source>
</evidence>
<evidence type="ECO:0000256" key="25">
    <source>
        <dbReference type="SAM" id="SignalP"/>
    </source>
</evidence>
<feature type="domain" description="Protein kinase" evidence="26">
    <location>
        <begin position="298"/>
        <end position="570"/>
    </location>
</feature>
<dbReference type="GO" id="GO:1902533">
    <property type="term" value="P:positive regulation of intracellular signal transduction"/>
    <property type="evidence" value="ECO:0007669"/>
    <property type="project" value="UniProtKB-ARBA"/>
</dbReference>
<dbReference type="Gene3D" id="2.60.40.10">
    <property type="entry name" value="Immunoglobulins"/>
    <property type="match status" value="2"/>
</dbReference>
<dbReference type="InterPro" id="IPR007110">
    <property type="entry name" value="Ig-like_dom"/>
</dbReference>
<accession>B0XJ86</accession>
<evidence type="ECO:0000256" key="23">
    <source>
        <dbReference type="PROSITE-ProRule" id="PRU10141"/>
    </source>
</evidence>
<feature type="binding site" evidence="22">
    <location>
        <position position="441"/>
    </location>
    <ligand>
        <name>Mg(2+)</name>
        <dbReference type="ChEBI" id="CHEBI:18420"/>
    </ligand>
</feature>
<reference evidence="28" key="1">
    <citation type="submission" date="2007-03" db="EMBL/GenBank/DDBJ databases">
        <title>Annotation of Culex pipiens quinquefasciatus.</title>
        <authorList>
            <consortium name="The Broad Institute Genome Sequencing Platform"/>
            <person name="Atkinson P.W."/>
            <person name="Hemingway J."/>
            <person name="Christensen B.M."/>
            <person name="Higgs S."/>
            <person name="Kodira C."/>
            <person name="Hannick L."/>
            <person name="Megy K."/>
            <person name="O'Leary S."/>
            <person name="Pearson M."/>
            <person name="Haas B.J."/>
            <person name="Mauceli E."/>
            <person name="Wortman J.R."/>
            <person name="Lee N.H."/>
            <person name="Guigo R."/>
            <person name="Stanke M."/>
            <person name="Alvarado L."/>
            <person name="Amedeo P."/>
            <person name="Antoine C.H."/>
            <person name="Arensburger P."/>
            <person name="Bidwell S.L."/>
            <person name="Crawford M."/>
            <person name="Camaro F."/>
            <person name="Devon K."/>
            <person name="Engels R."/>
            <person name="Hammond M."/>
            <person name="Howarth C."/>
            <person name="Koehrsen M."/>
            <person name="Lawson D."/>
            <person name="Montgomery P."/>
            <person name="Nene V."/>
            <person name="Nusbaum C."/>
            <person name="Puiu D."/>
            <person name="Romero-Severson J."/>
            <person name="Severson D.W."/>
            <person name="Shumway M."/>
            <person name="Sisk P."/>
            <person name="Stolte C."/>
            <person name="Zeng Q."/>
            <person name="Eisenstadt E."/>
            <person name="Fraser-Liggett C."/>
            <person name="Strausberg R."/>
            <person name="Galagan J."/>
            <person name="Birren B."/>
            <person name="Collins F.H."/>
        </authorList>
    </citation>
    <scope>NUCLEOTIDE SEQUENCE [LARGE SCALE GENOMIC DNA]</scope>
    <source>
        <strain evidence="28">JHB</strain>
    </source>
</reference>
<keyword evidence="22" id="KW-0460">Magnesium</keyword>
<dbReference type="STRING" id="7176.B0XJ86"/>
<dbReference type="InterPro" id="IPR017441">
    <property type="entry name" value="Protein_kinase_ATP_BS"/>
</dbReference>
<dbReference type="InterPro" id="IPR013098">
    <property type="entry name" value="Ig_I-set"/>
</dbReference>
<keyword evidence="7" id="KW-0677">Repeat</keyword>
<comment type="subcellular location">
    <subcellularLocation>
        <location evidence="1">Membrane</location>
        <topology evidence="1">Single-pass type I membrane protein</topology>
    </subcellularLocation>
</comment>
<keyword evidence="15 28" id="KW-0675">Receptor</keyword>
<feature type="transmembrane region" description="Helical" evidence="24">
    <location>
        <begin position="225"/>
        <end position="245"/>
    </location>
</feature>
<evidence type="ECO:0000313" key="30">
    <source>
        <dbReference type="Proteomes" id="UP000002320"/>
    </source>
</evidence>
<evidence type="ECO:0000256" key="13">
    <source>
        <dbReference type="ARBA" id="ARBA00023137"/>
    </source>
</evidence>
<dbReference type="SMART" id="SM00409">
    <property type="entry name" value="IG"/>
    <property type="match status" value="2"/>
</dbReference>
<evidence type="ECO:0000256" key="8">
    <source>
        <dbReference type="ARBA" id="ARBA00022741"/>
    </source>
</evidence>
<evidence type="ECO:0000313" key="28">
    <source>
        <dbReference type="EMBL" id="EDS30049.1"/>
    </source>
</evidence>
<keyword evidence="11 24" id="KW-1133">Transmembrane helix</keyword>
<dbReference type="InterPro" id="IPR003599">
    <property type="entry name" value="Ig_sub"/>
</dbReference>
<dbReference type="Pfam" id="PF07714">
    <property type="entry name" value="PK_Tyr_Ser-Thr"/>
    <property type="match status" value="1"/>
</dbReference>
<dbReference type="Proteomes" id="UP000002320">
    <property type="component" value="Unassembled WGS sequence"/>
</dbReference>
<keyword evidence="4" id="KW-0808">Transferase</keyword>
<evidence type="ECO:0000256" key="3">
    <source>
        <dbReference type="ARBA" id="ARBA00022553"/>
    </source>
</evidence>
<evidence type="ECO:0000256" key="18">
    <source>
        <dbReference type="ARBA" id="ARBA00051243"/>
    </source>
</evidence>
<feature type="domain" description="Ig-like" evidence="27">
    <location>
        <begin position="123"/>
        <end position="212"/>
    </location>
</feature>
<evidence type="ECO:0000256" key="12">
    <source>
        <dbReference type="ARBA" id="ARBA00023136"/>
    </source>
</evidence>
<dbReference type="AlphaFoldDB" id="B0XJ86"/>
<dbReference type="GO" id="GO:0046872">
    <property type="term" value="F:metal ion binding"/>
    <property type="evidence" value="ECO:0007669"/>
    <property type="project" value="UniProtKB-KW"/>
</dbReference>
<evidence type="ECO:0000256" key="7">
    <source>
        <dbReference type="ARBA" id="ARBA00022737"/>
    </source>
</evidence>
<dbReference type="EnsemblMetazoa" id="CPIJ019493-RA">
    <property type="protein sequence ID" value="CPIJ019493-PA"/>
    <property type="gene ID" value="CPIJ019493"/>
</dbReference>
<evidence type="ECO:0000256" key="17">
    <source>
        <dbReference type="ARBA" id="ARBA00023319"/>
    </source>
</evidence>
<dbReference type="InParanoid" id="B0XJ86"/>
<feature type="active site" description="Proton acceptor" evidence="20">
    <location>
        <position position="436"/>
    </location>
</feature>
<dbReference type="PANTHER" id="PTHR24416:SF550">
    <property type="entry name" value="FIBROBLAST GROWTH FACTOR RECEPTOR HOMOLOG 1-RELATED"/>
    <property type="match status" value="1"/>
</dbReference>
<dbReference type="Gene3D" id="3.30.200.20">
    <property type="entry name" value="Phosphorylase Kinase, domain 1"/>
    <property type="match status" value="1"/>
</dbReference>
<evidence type="ECO:0000256" key="9">
    <source>
        <dbReference type="ARBA" id="ARBA00022777"/>
    </source>
</evidence>
<dbReference type="InterPro" id="IPR020635">
    <property type="entry name" value="Tyr_kinase_cat_dom"/>
</dbReference>
<gene>
    <name evidence="29" type="primary">6053659</name>
    <name evidence="28" type="ORF">CpipJ_CPIJ019493</name>
</gene>
<protein>
    <recommendedName>
        <fullName evidence="2">receptor protein-tyrosine kinase</fullName>
        <ecNumber evidence="2">2.7.10.1</ecNumber>
    </recommendedName>
</protein>
<feature type="signal peptide" evidence="25">
    <location>
        <begin position="1"/>
        <end position="16"/>
    </location>
</feature>
<dbReference type="InterPro" id="IPR050122">
    <property type="entry name" value="RTK"/>
</dbReference>
<keyword evidence="30" id="KW-1185">Reference proteome</keyword>
<evidence type="ECO:0000256" key="2">
    <source>
        <dbReference type="ARBA" id="ARBA00011902"/>
    </source>
</evidence>
<feature type="binding site" evidence="21 23">
    <location>
        <position position="332"/>
    </location>
    <ligand>
        <name>ATP</name>
        <dbReference type="ChEBI" id="CHEBI:30616"/>
    </ligand>
</feature>
<dbReference type="GO" id="GO:0007399">
    <property type="term" value="P:nervous system development"/>
    <property type="evidence" value="ECO:0007669"/>
    <property type="project" value="UniProtKB-ARBA"/>
</dbReference>
<dbReference type="InterPro" id="IPR011009">
    <property type="entry name" value="Kinase-like_dom_sf"/>
</dbReference>
<feature type="binding site" evidence="22">
    <location>
        <position position="454"/>
    </location>
    <ligand>
        <name>Mg(2+)</name>
        <dbReference type="ChEBI" id="CHEBI:18420"/>
    </ligand>
</feature>
<keyword evidence="17" id="KW-0393">Immunoglobulin domain</keyword>
<dbReference type="VEuPathDB" id="VectorBase:CPIJ019493"/>
<dbReference type="PROSITE" id="PS50835">
    <property type="entry name" value="IG_LIKE"/>
    <property type="match status" value="2"/>
</dbReference>
<dbReference type="GO" id="GO:0007169">
    <property type="term" value="P:cell surface receptor protein tyrosine kinase signaling pathway"/>
    <property type="evidence" value="ECO:0007669"/>
    <property type="project" value="TreeGrafter"/>
</dbReference>
<keyword evidence="16" id="KW-0325">Glycoprotein</keyword>
<feature type="binding site" evidence="21">
    <location>
        <position position="440"/>
    </location>
    <ligand>
        <name>ATP</name>
        <dbReference type="ChEBI" id="CHEBI:30616"/>
    </ligand>
</feature>
<evidence type="ECO:0000256" key="24">
    <source>
        <dbReference type="SAM" id="Phobius"/>
    </source>
</evidence>
<evidence type="ECO:0000256" key="15">
    <source>
        <dbReference type="ARBA" id="ARBA00023170"/>
    </source>
</evidence>
<dbReference type="SMART" id="SM00219">
    <property type="entry name" value="TyrKc"/>
    <property type="match status" value="1"/>
</dbReference>
<dbReference type="GO" id="GO:0030154">
    <property type="term" value="P:cell differentiation"/>
    <property type="evidence" value="ECO:0007669"/>
    <property type="project" value="UniProtKB-ARBA"/>
</dbReference>
<dbReference type="FunFam" id="3.30.200.20:FF:000593">
    <property type="entry name" value="Predicted protein"/>
    <property type="match status" value="1"/>
</dbReference>
<keyword evidence="22" id="KW-0479">Metal-binding</keyword>
<sequence length="579" mass="66157">MCYKLVLIFVAQASIAILDEDQPVSKPKFTKPQRLVLFQANAAGESVCFKCTAAGNPTPNITWTKDGQLVLPVERVRITKWQIILSDLEQSDQGLYRCTVCNSLGCIEHTTQLEVLSQTPSRPRFLMDYPKNETVQVNLEARLECRTFSGSDVNISWVKYHLDVDDELPDNVTELHRGGNLIFKSVTFEDEGWYSCIAVSSYGTSVRSVYLRVVDNDLELPSLVFFWYICIVFSIFAIFATRNVILRTTQSTNFRQSYVDVAKIDRNCSREAQNSNYETHGNHSYEYPNQLEFPRDQLILGKVLGEGAFGRVVQAEAKGLIAGTDSTAVAVKMLKKDHTEGDINDLLSEMDIMKMVGRHPNIINFLGFCYKDGPPLIIVEYAAHGNLKDFLRRHQLSSDSTDNSKPILTLNDLVSFAYQVANGMNHLTSMKCVHRDLAARNILVSEGHVMKIADFGLARDVHSREYYRKLTSGELPIRWMAPESLEKLVFDTHSDAWSFGVLFWEIMTLGQQPYPFKVDWKSMMELLQQGRRLERPHNCPLNLYLLMRECWHLNPEERPSFREIVRHLKLNIISSFSIE</sequence>
<dbReference type="PROSITE" id="PS50011">
    <property type="entry name" value="PROTEIN_KINASE_DOM"/>
    <property type="match status" value="1"/>
</dbReference>
<evidence type="ECO:0000313" key="29">
    <source>
        <dbReference type="EnsemblMetazoa" id="CPIJ019493-PA"/>
    </source>
</evidence>
<dbReference type="EMBL" id="DS233450">
    <property type="protein sequence ID" value="EDS30049.1"/>
    <property type="molecule type" value="Genomic_DNA"/>
</dbReference>
<evidence type="ECO:0000256" key="6">
    <source>
        <dbReference type="ARBA" id="ARBA00022729"/>
    </source>
</evidence>
<keyword evidence="3" id="KW-0597">Phosphoprotein</keyword>